<comment type="caution">
    <text evidence="5">The sequence shown here is derived from an EMBL/GenBank/DDBJ whole genome shotgun (WGS) entry which is preliminary data.</text>
</comment>
<dbReference type="PANTHER" id="PTHR10509:SF14">
    <property type="entry name" value="CAFFEOYL-COA O-METHYLTRANSFERASE 3-RELATED"/>
    <property type="match status" value="1"/>
</dbReference>
<dbReference type="GO" id="GO:0032259">
    <property type="term" value="P:methylation"/>
    <property type="evidence" value="ECO:0007669"/>
    <property type="project" value="UniProtKB-KW"/>
</dbReference>
<gene>
    <name evidence="4" type="primary">trmR</name>
    <name evidence="5" type="ORF">ACCQ40_05395</name>
</gene>
<keyword evidence="6" id="KW-1185">Reference proteome</keyword>
<dbReference type="InterPro" id="IPR029063">
    <property type="entry name" value="SAM-dependent_MTases_sf"/>
</dbReference>
<dbReference type="RefSeq" id="WP_410032937.1">
    <property type="nucleotide sequence ID" value="NZ_JBGMEH010000006.1"/>
</dbReference>
<keyword evidence="4" id="KW-0460">Magnesium</keyword>
<dbReference type="PANTHER" id="PTHR10509">
    <property type="entry name" value="O-METHYLTRANSFERASE-RELATED"/>
    <property type="match status" value="1"/>
</dbReference>
<keyword evidence="4" id="KW-0819">tRNA processing</keyword>
<comment type="similarity">
    <text evidence="4">Belongs to the class I-like SAM-binding methyltransferase superfamily. Cation-dependent O-methyltransferase family.</text>
</comment>
<reference evidence="5 6" key="1">
    <citation type="journal article" date="2025" name="Anaerobe">
        <title>Description of Anaerococcus kampingiae sp. nov., Anaerococcus groningensis sp. nov., Anaerococcus martiniensis sp. nov., and Anaerococcus cruorum sp. nov., isolated from human clinical specimens.</title>
        <authorList>
            <person name="Boiten K.E."/>
            <person name="Meijer J."/>
            <person name="van Wezel E.M."/>
            <person name="Veloo A.C.M."/>
        </authorList>
    </citation>
    <scope>NUCLEOTIDE SEQUENCE [LARGE SCALE GENOMIC DNA]</scope>
    <source>
        <strain evidence="5 6">ENR1039</strain>
    </source>
</reference>
<dbReference type="EMBL" id="JBGMEH010000006">
    <property type="protein sequence ID" value="MFO3716221.1"/>
    <property type="molecule type" value="Genomic_DNA"/>
</dbReference>
<evidence type="ECO:0000256" key="4">
    <source>
        <dbReference type="HAMAP-Rule" id="MF_02217"/>
    </source>
</evidence>
<feature type="binding site" evidence="4">
    <location>
        <position position="127"/>
    </location>
    <ligand>
        <name>Mg(2+)</name>
        <dbReference type="ChEBI" id="CHEBI:18420"/>
    </ligand>
</feature>
<feature type="binding site" evidence="4">
    <location>
        <position position="127"/>
    </location>
    <ligand>
        <name>S-adenosyl-L-methionine</name>
        <dbReference type="ChEBI" id="CHEBI:59789"/>
    </ligand>
</feature>
<feature type="binding site" evidence="4">
    <location>
        <position position="67"/>
    </location>
    <ligand>
        <name>S-adenosyl-L-methionine</name>
        <dbReference type="ChEBI" id="CHEBI:59789"/>
    </ligand>
</feature>
<keyword evidence="2 4" id="KW-0808">Transferase</keyword>
<keyword evidence="4" id="KW-0479">Metal-binding</keyword>
<name>A0ABW9MWN6_9FIRM</name>
<dbReference type="InterPro" id="IPR050362">
    <property type="entry name" value="Cation-dep_OMT"/>
</dbReference>
<sequence>MKYINYPHTSLYLEKLIEDRDFLDLREYAEANNVPIMNVETKEFIKTILISKKPKNILEIGSAIGYSALVFDKYTTADITTIELDKSTANKVCENFKKYNANIKIINDDAQKALNNINQGFDFVFIDANKAHYIDYFKKTAKLLNDGGIIIADNVLFKGMVLNDDYVDKRMITIVKRLRNYLAYVMDRNDFQTTIIPIGDGLTLSIKE</sequence>
<dbReference type="PROSITE" id="PS51682">
    <property type="entry name" value="SAM_OMT_I"/>
    <property type="match status" value="1"/>
</dbReference>
<evidence type="ECO:0000256" key="1">
    <source>
        <dbReference type="ARBA" id="ARBA00022603"/>
    </source>
</evidence>
<dbReference type="Gene3D" id="3.40.50.150">
    <property type="entry name" value="Vaccinia Virus protein VP39"/>
    <property type="match status" value="1"/>
</dbReference>
<protein>
    <recommendedName>
        <fullName evidence="4">tRNA 5-hydroxyuridine methyltransferase</fullName>
        <ecNumber evidence="4">2.1.1.-</ecNumber>
    </recommendedName>
    <alternativeName>
        <fullName evidence="4">ho5U methyltransferase</fullName>
    </alternativeName>
</protein>
<comment type="catalytic activity">
    <reaction evidence="4">
        <text>5-hydroxyuridine(34) in tRNA + S-adenosyl-L-methionine = 5-methoxyuridine(34) in tRNA + S-adenosyl-L-homocysteine + H(+)</text>
        <dbReference type="Rhea" id="RHEA:60524"/>
        <dbReference type="Rhea" id="RHEA-COMP:13381"/>
        <dbReference type="Rhea" id="RHEA-COMP:15591"/>
        <dbReference type="ChEBI" id="CHEBI:15378"/>
        <dbReference type="ChEBI" id="CHEBI:57856"/>
        <dbReference type="ChEBI" id="CHEBI:59789"/>
        <dbReference type="ChEBI" id="CHEBI:136877"/>
        <dbReference type="ChEBI" id="CHEBI:143860"/>
    </reaction>
</comment>
<dbReference type="SUPFAM" id="SSF53335">
    <property type="entry name" value="S-adenosyl-L-methionine-dependent methyltransferases"/>
    <property type="match status" value="1"/>
</dbReference>
<feature type="binding site" evidence="4">
    <location>
        <position position="37"/>
    </location>
    <ligand>
        <name>S-adenosyl-L-methionine</name>
        <dbReference type="ChEBI" id="CHEBI:59789"/>
    </ligand>
</feature>
<dbReference type="EC" id="2.1.1.-" evidence="4"/>
<comment type="function">
    <text evidence="4">Catalyzes the methylation of 5-hydroxyuridine (ho5U) to form 5-methoxyuridine (mo5U) at position 34 in tRNAs.</text>
</comment>
<dbReference type="GO" id="GO:0008168">
    <property type="term" value="F:methyltransferase activity"/>
    <property type="evidence" value="ECO:0007669"/>
    <property type="project" value="UniProtKB-KW"/>
</dbReference>
<feature type="binding site" evidence="4">
    <location>
        <begin position="109"/>
        <end position="110"/>
    </location>
    <ligand>
        <name>S-adenosyl-L-methionine</name>
        <dbReference type="ChEBI" id="CHEBI:59789"/>
    </ligand>
</feature>
<dbReference type="CDD" id="cd02440">
    <property type="entry name" value="AdoMet_MTases"/>
    <property type="match status" value="1"/>
</dbReference>
<comment type="subunit">
    <text evidence="4">Homodimer.</text>
</comment>
<feature type="binding site" evidence="4">
    <location>
        <position position="154"/>
    </location>
    <ligand>
        <name>Mg(2+)</name>
        <dbReference type="ChEBI" id="CHEBI:18420"/>
    </ligand>
</feature>
<dbReference type="HAMAP" id="MF_02217">
    <property type="entry name" value="TrmR_methyltr"/>
    <property type="match status" value="1"/>
</dbReference>
<evidence type="ECO:0000313" key="5">
    <source>
        <dbReference type="EMBL" id="MFO3716221.1"/>
    </source>
</evidence>
<dbReference type="InterPro" id="IPR043675">
    <property type="entry name" value="TrmR_methyltr"/>
</dbReference>
<evidence type="ECO:0000256" key="2">
    <source>
        <dbReference type="ARBA" id="ARBA00022679"/>
    </source>
</evidence>
<feature type="binding site" evidence="4">
    <location>
        <position position="153"/>
    </location>
    <ligand>
        <name>Mg(2+)</name>
        <dbReference type="ChEBI" id="CHEBI:18420"/>
    </ligand>
</feature>
<proteinExistence type="inferred from homology"/>
<keyword evidence="1 4" id="KW-0489">Methyltransferase</keyword>
<dbReference type="Proteomes" id="UP001638015">
    <property type="component" value="Unassembled WGS sequence"/>
</dbReference>
<dbReference type="Pfam" id="PF01596">
    <property type="entry name" value="Methyltransf_3"/>
    <property type="match status" value="1"/>
</dbReference>
<accession>A0ABW9MWN6</accession>
<organism evidence="5 6">
    <name type="scientific">Anaerococcus cruorum</name>
    <dbReference type="NCBI Taxonomy" id="3115617"/>
    <lineage>
        <taxon>Bacteria</taxon>
        <taxon>Bacillati</taxon>
        <taxon>Bacillota</taxon>
        <taxon>Tissierellia</taxon>
        <taxon>Tissierellales</taxon>
        <taxon>Peptoniphilaceae</taxon>
        <taxon>Anaerococcus</taxon>
    </lineage>
</organism>
<keyword evidence="3 4" id="KW-0949">S-adenosyl-L-methionine</keyword>
<feature type="binding site" evidence="4">
    <location>
        <position position="83"/>
    </location>
    <ligand>
        <name>S-adenosyl-L-methionine</name>
        <dbReference type="ChEBI" id="CHEBI:59789"/>
    </ligand>
</feature>
<evidence type="ECO:0000313" key="6">
    <source>
        <dbReference type="Proteomes" id="UP001638015"/>
    </source>
</evidence>
<dbReference type="InterPro" id="IPR002935">
    <property type="entry name" value="SAM_O-MeTrfase"/>
</dbReference>
<evidence type="ECO:0000256" key="3">
    <source>
        <dbReference type="ARBA" id="ARBA00022691"/>
    </source>
</evidence>